<gene>
    <name evidence="1" type="ordered locus">Rpic12D_4951</name>
</gene>
<dbReference type="KEGG" id="rpf:Rpic12D_4951"/>
<name>C6BPR1_RALP1</name>
<reference evidence="1" key="1">
    <citation type="submission" date="2009-06" db="EMBL/GenBank/DDBJ databases">
        <title>Complete sequence plasmid 1 of Ralstonia pickettii 12D.</title>
        <authorList>
            <consortium name="US DOE Joint Genome Institute"/>
            <person name="Lucas S."/>
            <person name="Copeland A."/>
            <person name="Lapidus A."/>
            <person name="Glavina del Rio T."/>
            <person name="Dalin E."/>
            <person name="Tice H."/>
            <person name="Bruce D."/>
            <person name="Goodwin L."/>
            <person name="Pitluck S."/>
            <person name="Sims D."/>
            <person name="Meincke L."/>
            <person name="Brettin T."/>
            <person name="Detter J.C."/>
            <person name="Han C."/>
            <person name="Larimer F."/>
            <person name="Land M."/>
            <person name="Hauser L."/>
            <person name="Kyrpides N."/>
            <person name="Ovchinnikova G."/>
            <person name="Marsh T."/>
            <person name="Richardson P."/>
        </authorList>
    </citation>
    <scope>NUCLEOTIDE SEQUENCE [LARGE SCALE GENOMIC DNA]</scope>
    <source>
        <plasmid evidence="1">12D</plasmid>
        <plasmid evidence="1">pRp12D01</plasmid>
    </source>
</reference>
<dbReference type="EMBL" id="CP001646">
    <property type="protein sequence ID" value="ACS66185.1"/>
    <property type="molecule type" value="Genomic_DNA"/>
</dbReference>
<organism evidence="1">
    <name type="scientific">Ralstonia pickettii (strain 12D)</name>
    <dbReference type="NCBI Taxonomy" id="428406"/>
    <lineage>
        <taxon>Bacteria</taxon>
        <taxon>Pseudomonadati</taxon>
        <taxon>Pseudomonadota</taxon>
        <taxon>Betaproteobacteria</taxon>
        <taxon>Burkholderiales</taxon>
        <taxon>Burkholderiaceae</taxon>
        <taxon>Ralstonia</taxon>
    </lineage>
</organism>
<dbReference type="AlphaFoldDB" id="C6BPR1"/>
<sequence>MPQQNALIQLFTQEPCRGLVAANYTTVWLEARAGGSKVRARDASTKRVRKVTGVTGPARSPLIALTQEVLAGKQSVDVTVNGLEFRITRLQVMGGSDYAITSRSRVVGNRAFSTVVDAAVPG</sequence>
<protein>
    <submittedName>
        <fullName evidence="1">Uncharacterized protein</fullName>
    </submittedName>
</protein>
<proteinExistence type="predicted"/>
<geneLocation type="plasmid" evidence="1">
    <name>pRp12D01</name>
</geneLocation>
<accession>C6BPR1</accession>
<keyword evidence="1" id="KW-0614">Plasmid</keyword>
<dbReference type="HOGENOM" id="CLU_2024818_0_0_4"/>
<evidence type="ECO:0000313" key="1">
    <source>
        <dbReference type="EMBL" id="ACS66185.1"/>
    </source>
</evidence>